<organism evidence="6 7">
    <name type="scientific">Amphritea balenae</name>
    <dbReference type="NCBI Taxonomy" id="452629"/>
    <lineage>
        <taxon>Bacteria</taxon>
        <taxon>Pseudomonadati</taxon>
        <taxon>Pseudomonadota</taxon>
        <taxon>Gammaproteobacteria</taxon>
        <taxon>Oceanospirillales</taxon>
        <taxon>Oceanospirillaceae</taxon>
        <taxon>Amphritea</taxon>
    </lineage>
</organism>
<dbReference type="Pfam" id="PF00582">
    <property type="entry name" value="Usp"/>
    <property type="match status" value="1"/>
</dbReference>
<dbReference type="EMBL" id="RQXV01000004">
    <property type="protein sequence ID" value="RRC99647.1"/>
    <property type="molecule type" value="Genomic_DNA"/>
</dbReference>
<dbReference type="PANTHER" id="PTHR47892">
    <property type="entry name" value="UNIVERSAL STRESS PROTEIN E"/>
    <property type="match status" value="1"/>
</dbReference>
<protein>
    <recommendedName>
        <fullName evidence="5">UspA domain-containing protein</fullName>
    </recommendedName>
</protein>
<reference evidence="6 7" key="1">
    <citation type="submission" date="2018-11" db="EMBL/GenBank/DDBJ databases">
        <title>The draft genome sequence of Amphritea balenae JAMM 1525T.</title>
        <authorList>
            <person name="Fang Z."/>
            <person name="Zhang Y."/>
            <person name="Han X."/>
        </authorList>
    </citation>
    <scope>NUCLEOTIDE SEQUENCE [LARGE SCALE GENOMIC DNA]</scope>
    <source>
        <strain evidence="6 7">JAMM 1525</strain>
    </source>
</reference>
<comment type="similarity">
    <text evidence="2">Belongs to the universal stress protein A family.</text>
</comment>
<dbReference type="InterPro" id="IPR006015">
    <property type="entry name" value="Universal_stress_UspA"/>
</dbReference>
<dbReference type="OrthoDB" id="239260at2"/>
<proteinExistence type="inferred from homology"/>
<dbReference type="Gene3D" id="3.40.50.12370">
    <property type="match status" value="1"/>
</dbReference>
<dbReference type="PRINTS" id="PR01438">
    <property type="entry name" value="UNVRSLSTRESS"/>
</dbReference>
<dbReference type="RefSeq" id="WP_124925837.1">
    <property type="nucleotide sequence ID" value="NZ_BMOH01000006.1"/>
</dbReference>
<dbReference type="PANTHER" id="PTHR47892:SF1">
    <property type="entry name" value="UNIVERSAL STRESS PROTEIN E"/>
    <property type="match status" value="1"/>
</dbReference>
<accession>A0A3P1SR68</accession>
<dbReference type="InterPro" id="IPR006016">
    <property type="entry name" value="UspA"/>
</dbReference>
<evidence type="ECO:0000313" key="7">
    <source>
        <dbReference type="Proteomes" id="UP000267535"/>
    </source>
</evidence>
<evidence type="ECO:0000256" key="1">
    <source>
        <dbReference type="ARBA" id="ARBA00004496"/>
    </source>
</evidence>
<evidence type="ECO:0000256" key="3">
    <source>
        <dbReference type="ARBA" id="ARBA00022490"/>
    </source>
</evidence>
<keyword evidence="7" id="KW-1185">Reference proteome</keyword>
<comment type="subcellular location">
    <subcellularLocation>
        <location evidence="1">Cytoplasm</location>
    </subcellularLocation>
</comment>
<comment type="function">
    <text evidence="4">Required for resistance to DNA-damaging agents.</text>
</comment>
<name>A0A3P1SR68_9GAMM</name>
<dbReference type="AlphaFoldDB" id="A0A3P1SR68"/>
<dbReference type="GO" id="GO:0005737">
    <property type="term" value="C:cytoplasm"/>
    <property type="evidence" value="ECO:0007669"/>
    <property type="project" value="UniProtKB-SubCell"/>
</dbReference>
<evidence type="ECO:0000313" key="6">
    <source>
        <dbReference type="EMBL" id="RRC99647.1"/>
    </source>
</evidence>
<sequence length="278" mass="30139">MPFDKQILVVIDPKDSDELALHRGQLIAKRLGCAINLLWLGRDDEPVIRLVKQLQAEGLSASYQCCMKKALLETLQALWQTQHFGLLIKTCDPRTHNFTTSADAHLLRELPCPVLLVKHDSSWQSGVVVGAADPLSESVEQRSLNRGVMGLAKEVALLTNAELRVAVATPSAMMAANPALQSEAMIQARAKEAMQQQLADLSIEVGDIDVGEGPPEYWVPQVANQLNASVVVIGTRARGGIKGALIGNTAERILHRLNADVLVLRTGVSDQILPVIKS</sequence>
<evidence type="ECO:0000256" key="2">
    <source>
        <dbReference type="ARBA" id="ARBA00008791"/>
    </source>
</evidence>
<dbReference type="Proteomes" id="UP000267535">
    <property type="component" value="Unassembled WGS sequence"/>
</dbReference>
<comment type="caution">
    <text evidence="6">The sequence shown here is derived from an EMBL/GenBank/DDBJ whole genome shotgun (WGS) entry which is preliminary data.</text>
</comment>
<evidence type="ECO:0000256" key="4">
    <source>
        <dbReference type="ARBA" id="ARBA00037131"/>
    </source>
</evidence>
<gene>
    <name evidence="6" type="ORF">EHS89_09110</name>
</gene>
<dbReference type="SUPFAM" id="SSF52402">
    <property type="entry name" value="Adenine nucleotide alpha hydrolases-like"/>
    <property type="match status" value="2"/>
</dbReference>
<feature type="domain" description="UspA" evidence="5">
    <location>
        <begin position="152"/>
        <end position="265"/>
    </location>
</feature>
<evidence type="ECO:0000259" key="5">
    <source>
        <dbReference type="Pfam" id="PF00582"/>
    </source>
</evidence>
<keyword evidence="3" id="KW-0963">Cytoplasm</keyword>